<feature type="compositionally biased region" description="Polar residues" evidence="1">
    <location>
        <begin position="83"/>
        <end position="92"/>
    </location>
</feature>
<dbReference type="Proteomes" id="UP000446658">
    <property type="component" value="Unassembled WGS sequence"/>
</dbReference>
<accession>A0A844GAE3</accession>
<evidence type="ECO:0000256" key="1">
    <source>
        <dbReference type="SAM" id="MobiDB-lite"/>
    </source>
</evidence>
<dbReference type="AlphaFoldDB" id="A0A844GAE3"/>
<evidence type="ECO:0000313" key="3">
    <source>
        <dbReference type="Proteomes" id="UP000446658"/>
    </source>
</evidence>
<dbReference type="RefSeq" id="WP_230370332.1">
    <property type="nucleotide sequence ID" value="NZ_WLYX01000001.1"/>
</dbReference>
<proteinExistence type="predicted"/>
<organism evidence="2 3">
    <name type="scientific">Paludibacterium denitrificans</name>
    <dbReference type="NCBI Taxonomy" id="2675226"/>
    <lineage>
        <taxon>Bacteria</taxon>
        <taxon>Pseudomonadati</taxon>
        <taxon>Pseudomonadota</taxon>
        <taxon>Betaproteobacteria</taxon>
        <taxon>Neisseriales</taxon>
        <taxon>Chromobacteriaceae</taxon>
        <taxon>Paludibacterium</taxon>
    </lineage>
</organism>
<dbReference type="EMBL" id="WLYX01000001">
    <property type="protein sequence ID" value="MTD33416.1"/>
    <property type="molecule type" value="Genomic_DNA"/>
</dbReference>
<name>A0A844GAE3_9NEIS</name>
<reference evidence="2 3" key="1">
    <citation type="submission" date="2019-11" db="EMBL/GenBank/DDBJ databases">
        <title>Draft genome sequence of Paludibacterium sp. dN18-1.</title>
        <authorList>
            <person name="Im W.-T."/>
        </authorList>
    </citation>
    <scope>NUCLEOTIDE SEQUENCE [LARGE SCALE GENOMIC DNA]</scope>
    <source>
        <strain evidence="3">dN 18-1</strain>
    </source>
</reference>
<feature type="region of interest" description="Disordered" evidence="1">
    <location>
        <begin position="83"/>
        <end position="103"/>
    </location>
</feature>
<gene>
    <name evidence="2" type="ORF">GKE73_10845</name>
</gene>
<sequence>MKCKDKPEERVLLVDQDYRAVTRLAEGHTLTAQSFYGLKPDQRPKWFGQVIQRVERAASQNPSAKQVLDDIAAYESQLQNEAAASGSHQTVQADVANKTIPPN</sequence>
<comment type="caution">
    <text evidence="2">The sequence shown here is derived from an EMBL/GenBank/DDBJ whole genome shotgun (WGS) entry which is preliminary data.</text>
</comment>
<evidence type="ECO:0000313" key="2">
    <source>
        <dbReference type="EMBL" id="MTD33416.1"/>
    </source>
</evidence>
<keyword evidence="3" id="KW-1185">Reference proteome</keyword>
<protein>
    <submittedName>
        <fullName evidence="2">Uncharacterized protein</fullName>
    </submittedName>
</protein>